<keyword evidence="3" id="KW-1185">Reference proteome</keyword>
<dbReference type="InterPro" id="IPR008638">
    <property type="entry name" value="FhaB/CdiA-like_TPS"/>
</dbReference>
<reference evidence="3" key="2">
    <citation type="journal article" date="2022" name="Front. Microbiol.">
        <title>Comparative Genomic Analysis Revealed Distinct Molecular Components and Organization of CO2-Concentrating Mechanism in Thermophilic Cyanobacteria.</title>
        <authorList>
            <person name="Tang J."/>
            <person name="Zhou H."/>
            <person name="Yao D."/>
            <person name="Riaz S."/>
            <person name="You D."/>
            <person name="Klepacz-Smolka A."/>
            <person name="Daroch M."/>
        </authorList>
    </citation>
    <scope>NUCLEOTIDE SEQUENCE [LARGE SCALE GENOMIC DNA]</scope>
    <source>
        <strain evidence="3">PCC 6715</strain>
    </source>
</reference>
<dbReference type="AlphaFoldDB" id="A0A2D2Q4B7"/>
<dbReference type="InterPro" id="IPR011050">
    <property type="entry name" value="Pectin_lyase_fold/virulence"/>
</dbReference>
<dbReference type="Pfam" id="PF05860">
    <property type="entry name" value="TPS"/>
    <property type="match status" value="1"/>
</dbReference>
<dbReference type="KEGG" id="slw:BRW62_12085"/>
<feature type="domain" description="Filamentous haemagglutinin FhaB/tRNA nuclease CdiA-like TPS" evidence="1">
    <location>
        <begin position="1"/>
        <end position="113"/>
    </location>
</feature>
<sequence length="384" mass="39383">MNPAGIVFGSNARLNVPAAFHASTASRVHFEGGVFDLFSPSNTYATLLGNPTGFEFNSKGILINEGHLRVKEGQQLTLMAHQVINTGTVAAPGGRVTVQAVPETGMVRVSQDGMILSLEIPQERITGEITAVDLPTLLTGSTPEQRVNSVIQNPDGSIALVHDPNKVSIPMQGATAVVGGTIDVSHPTGIGGSVTVLANQNIAVVGANINASGRTGGGTVLVGGDYLGGTAGTGRLDSSLNAQNLFVDSNTVMNADALTNGNGGTVINWADNSTQFHGTITARGGALGGDGGFVETSGRELLSVTGSVDASAPLGKPGLWLLDPHNVTITNTSTSNGSFSGGRFGQESTDSILAEALCEFAGDEQIINLEILANPDLLFLPECR</sequence>
<protein>
    <recommendedName>
        <fullName evidence="1">Filamentous haemagglutinin FhaB/tRNA nuclease CdiA-like TPS domain-containing protein</fullName>
    </recommendedName>
</protein>
<evidence type="ECO:0000313" key="3">
    <source>
        <dbReference type="Proteomes" id="UP000231057"/>
    </source>
</evidence>
<dbReference type="SUPFAM" id="SSF51126">
    <property type="entry name" value="Pectin lyase-like"/>
    <property type="match status" value="1"/>
</dbReference>
<accession>A0A2D2Q4B7</accession>
<dbReference type="Gene3D" id="2.160.20.10">
    <property type="entry name" value="Single-stranded right-handed beta-helix, Pectin lyase-like"/>
    <property type="match status" value="1"/>
</dbReference>
<organism evidence="2 3">
    <name type="scientific">Parathermosynechococcus lividus PCC 6715</name>
    <dbReference type="NCBI Taxonomy" id="1917166"/>
    <lineage>
        <taxon>Bacteria</taxon>
        <taxon>Bacillati</taxon>
        <taxon>Cyanobacteriota</taxon>
        <taxon>Cyanophyceae</taxon>
        <taxon>Acaryochloridales</taxon>
        <taxon>Thermosynechococcaceae</taxon>
        <taxon>Parathermosynechococcus</taxon>
    </lineage>
</organism>
<evidence type="ECO:0000259" key="1">
    <source>
        <dbReference type="Pfam" id="PF05860"/>
    </source>
</evidence>
<proteinExistence type="predicted"/>
<dbReference type="EMBL" id="CP018092">
    <property type="protein sequence ID" value="ATS19346.1"/>
    <property type="molecule type" value="Genomic_DNA"/>
</dbReference>
<name>A0A2D2Q4B7_PARLV</name>
<evidence type="ECO:0000313" key="2">
    <source>
        <dbReference type="EMBL" id="ATS19346.1"/>
    </source>
</evidence>
<dbReference type="InterPro" id="IPR012334">
    <property type="entry name" value="Pectin_lyas_fold"/>
</dbReference>
<dbReference type="Proteomes" id="UP000231057">
    <property type="component" value="Chromosome"/>
</dbReference>
<gene>
    <name evidence="2" type="ORF">BRW62_12085</name>
</gene>
<reference evidence="2 3" key="1">
    <citation type="submission" date="2016-11" db="EMBL/GenBank/DDBJ databases">
        <title>Complete genome sequence of thermophilic cyanobacteria strain Synechococcus sp. PCC6715.</title>
        <authorList>
            <person name="Tang J."/>
            <person name="Daroch M."/>
            <person name="Liang Y."/>
            <person name="Jiang D."/>
            <person name="Shah M."/>
        </authorList>
    </citation>
    <scope>NUCLEOTIDE SEQUENCE [LARGE SCALE GENOMIC DNA]</scope>
    <source>
        <strain evidence="2 3">PCC 6715</strain>
    </source>
</reference>